<comment type="caution">
    <text evidence="1">The sequence shown here is derived from an EMBL/GenBank/DDBJ whole genome shotgun (WGS) entry which is preliminary data.</text>
</comment>
<name>A0A7I8W592_9ANNE</name>
<reference evidence="1 2" key="1">
    <citation type="submission" date="2020-08" db="EMBL/GenBank/DDBJ databases">
        <authorList>
            <person name="Hejnol A."/>
        </authorList>
    </citation>
    <scope>NUCLEOTIDE SEQUENCE [LARGE SCALE GENOMIC DNA]</scope>
</reference>
<dbReference type="PANTHER" id="PTHR34204">
    <property type="entry name" value="RNA-BINDING ASCH DOMAIN PROTEIN"/>
    <property type="match status" value="1"/>
</dbReference>
<dbReference type="AlphaFoldDB" id="A0A7I8W592"/>
<organism evidence="1 2">
    <name type="scientific">Dimorphilus gyrociliatus</name>
    <dbReference type="NCBI Taxonomy" id="2664684"/>
    <lineage>
        <taxon>Eukaryota</taxon>
        <taxon>Metazoa</taxon>
        <taxon>Spiralia</taxon>
        <taxon>Lophotrochozoa</taxon>
        <taxon>Annelida</taxon>
        <taxon>Polychaeta</taxon>
        <taxon>Polychaeta incertae sedis</taxon>
        <taxon>Dinophilidae</taxon>
        <taxon>Dimorphilus</taxon>
    </lineage>
</organism>
<protein>
    <submittedName>
        <fullName evidence="1">DgyrCDS12044</fullName>
    </submittedName>
</protein>
<gene>
    <name evidence="1" type="ORF">DGYR_LOCUS11371</name>
</gene>
<dbReference type="EMBL" id="CAJFCJ010000019">
    <property type="protein sequence ID" value="CAD5123726.1"/>
    <property type="molecule type" value="Genomic_DNA"/>
</dbReference>
<proteinExistence type="predicted"/>
<dbReference type="PANTHER" id="PTHR34204:SF2">
    <property type="entry name" value="RNA-BINDING ASCH DOMAIN PROTEIN"/>
    <property type="match status" value="1"/>
</dbReference>
<evidence type="ECO:0000313" key="1">
    <source>
        <dbReference type="EMBL" id="CAD5123726.1"/>
    </source>
</evidence>
<accession>A0A7I8W592</accession>
<sequence length="267" mass="30946">METSFVDMVKEVLSEELKRNDKFLPTEDINELLSEEFSEETTRSGIFGYPTRPLYKTIGVMLDRWIQNKESPVMELPNYDLLDEKEYLEERSFNFKKITDLLDGIQTLWDHSSKAEQNFSVRKMLMILGKRGILDLLGVRKTVGSKDIFPPPRKLLEDTFQQLNNPGSILTVGARALAKHCHRDETDGWWGKCKGREIDKNEHAFKILGKILDNSTWINIHWLPHDVIICEVRQENGYGARWTHDGKSFRGFLEPQMAGGHDVGWKH</sequence>
<keyword evidence="2" id="KW-1185">Reference proteome</keyword>
<evidence type="ECO:0000313" key="2">
    <source>
        <dbReference type="Proteomes" id="UP000549394"/>
    </source>
</evidence>
<dbReference type="OrthoDB" id="112749at2759"/>
<dbReference type="Proteomes" id="UP000549394">
    <property type="component" value="Unassembled WGS sequence"/>
</dbReference>